<feature type="region of interest" description="Disordered" evidence="1">
    <location>
        <begin position="260"/>
        <end position="315"/>
    </location>
</feature>
<keyword evidence="2" id="KW-1133">Transmembrane helix</keyword>
<evidence type="ECO:0000313" key="3">
    <source>
        <dbReference type="EMBL" id="SEF44009.1"/>
    </source>
</evidence>
<evidence type="ECO:0000256" key="2">
    <source>
        <dbReference type="SAM" id="Phobius"/>
    </source>
</evidence>
<dbReference type="Proteomes" id="UP000236721">
    <property type="component" value="Unassembled WGS sequence"/>
</dbReference>
<feature type="compositionally biased region" description="Low complexity" evidence="1">
    <location>
        <begin position="264"/>
        <end position="287"/>
    </location>
</feature>
<feature type="transmembrane region" description="Helical" evidence="2">
    <location>
        <begin position="802"/>
        <end position="824"/>
    </location>
</feature>
<evidence type="ECO:0000256" key="1">
    <source>
        <dbReference type="SAM" id="MobiDB-lite"/>
    </source>
</evidence>
<gene>
    <name evidence="3" type="ORF">SAMN04488244_101197</name>
</gene>
<sequence>MNDFILNLIYGQHQPLYRICFRTLLVFMMCWGLLLTVSARSEPTSTAKTESITCSGQLPMKDKRYNGRVIQQQLGALYQADSNFQAALKSNGRMLTDGIFGPVTHQWLVNFCNDYNIISTMEQSTFANMGFVEITLQDLTRATEINTLFPSWRDNVAPNLLLNLNSAQLLTLLAPELLSDSTLEADSSSAVQAAIESYYYQLTNDDLDRQSTLEALTALSKKQFTQRSELNNQFVTLIDQLDVTFSPSLDINKLIQAQATENATQISSETESKTTTQTDTSAKATSDGVDSSANTKDTSTTPTSDDDGKVTQTSTISTTNTTAPLIYWQLNKDALTQALEDQRIYTIPSALQKKLTPIVNQVFASEYLIKAAMVLEGIDVSSEDAINVFSVAKKSGLAPEINTPLVWGATPGCGCQDSRTSIFSDATFYGFFPYWYQAGTQQTINFSQLDRIGLFGAVAKPSSSGSLLVLPPNWSNEPANTQFVRVAHRYRSQVDLVITTPRNLDYVELLNLLDQKLIEQIVDAVSQPVNTTIVNRLKPWLTLGMKPVPSLGDGVTLDIDLSVLNTAESHQQFLTFVRNLKLALLKKANSGVSNNEEVTASADDRYFLNVIVPVNQATSSNASNFYQFDNLNLLSELSNLLIMRPSVPASDSNAGKSLTQEQKAQYEVRQIQQLHQWLSTQSNQLKAEELFKKIVPMLITQVNRDTEVELTQLIHLSSWNFIGAAYQPIPLNQLSQQLIDTTFYPDTSALPPALEAIEQQIVSLMNWICPNRWLLRLILLAVFSGITAVLLISRWYYPLRDYLIQLPFVLLCIGSLLMLMLVFVSDPYFKEYQVPILLGFMGLIVWILLVVRWLTVEGDRP</sequence>
<keyword evidence="2" id="KW-0812">Transmembrane</keyword>
<keyword evidence="4" id="KW-1185">Reference proteome</keyword>
<dbReference type="EMBL" id="FNVG01000001">
    <property type="protein sequence ID" value="SEF44009.1"/>
    <property type="molecule type" value="Genomic_DNA"/>
</dbReference>
<proteinExistence type="predicted"/>
<keyword evidence="2" id="KW-0472">Membrane</keyword>
<feature type="transmembrane region" description="Helical" evidence="2">
    <location>
        <begin position="773"/>
        <end position="796"/>
    </location>
</feature>
<reference evidence="4" key="1">
    <citation type="submission" date="2016-10" db="EMBL/GenBank/DDBJ databases">
        <authorList>
            <person name="Varghese N."/>
            <person name="Submissions S."/>
        </authorList>
    </citation>
    <scope>NUCLEOTIDE SEQUENCE [LARGE SCALE GENOMIC DNA]</scope>
    <source>
        <strain evidence="4">CGMCC 1.7062</strain>
    </source>
</reference>
<protein>
    <submittedName>
        <fullName evidence="3">Uncharacterized protein</fullName>
    </submittedName>
</protein>
<dbReference type="AlphaFoldDB" id="A0A1H5S085"/>
<dbReference type="RefSeq" id="WP_103878446.1">
    <property type="nucleotide sequence ID" value="NZ_FNVG01000001.1"/>
</dbReference>
<accession>A0A1H5S085</accession>
<name>A0A1H5S085_9VIBR</name>
<evidence type="ECO:0000313" key="4">
    <source>
        <dbReference type="Proteomes" id="UP000236721"/>
    </source>
</evidence>
<dbReference type="OrthoDB" id="8540209at2"/>
<feature type="transmembrane region" description="Helical" evidence="2">
    <location>
        <begin position="836"/>
        <end position="855"/>
    </location>
</feature>
<organism evidence="3 4">
    <name type="scientific">Vibrio hangzhouensis</name>
    <dbReference type="NCBI Taxonomy" id="462991"/>
    <lineage>
        <taxon>Bacteria</taxon>
        <taxon>Pseudomonadati</taxon>
        <taxon>Pseudomonadota</taxon>
        <taxon>Gammaproteobacteria</taxon>
        <taxon>Vibrionales</taxon>
        <taxon>Vibrionaceae</taxon>
        <taxon>Vibrio</taxon>
    </lineage>
</organism>